<reference evidence="2" key="1">
    <citation type="submission" date="2024-04" db="EMBL/GenBank/DDBJ databases">
        <authorList>
            <person name="Shaw F."/>
            <person name="Minotto A."/>
        </authorList>
    </citation>
    <scope>NUCLEOTIDE SEQUENCE [LARGE SCALE GENOMIC DNA]</scope>
</reference>
<dbReference type="Gene3D" id="3.90.550.10">
    <property type="entry name" value="Spore Coat Polysaccharide Biosynthesis Protein SpsA, Chain A"/>
    <property type="match status" value="1"/>
</dbReference>
<name>A0ABP1CN89_9APHY</name>
<protein>
    <recommendedName>
        <fullName evidence="3">Galactinol synthase</fullName>
    </recommendedName>
</protein>
<dbReference type="CDD" id="cd02537">
    <property type="entry name" value="GT8_Glycogenin"/>
    <property type="match status" value="1"/>
</dbReference>
<dbReference type="PANTHER" id="PTHR11183">
    <property type="entry name" value="GLYCOGENIN SUBFAMILY MEMBER"/>
    <property type="match status" value="1"/>
</dbReference>
<evidence type="ECO:0008006" key="3">
    <source>
        <dbReference type="Google" id="ProtNLM"/>
    </source>
</evidence>
<accession>A0ABP1CN89</accession>
<gene>
    <name evidence="1" type="ORF">GFSPODELE1_LOCUS1056</name>
</gene>
<evidence type="ECO:0000313" key="2">
    <source>
        <dbReference type="Proteomes" id="UP001497453"/>
    </source>
</evidence>
<dbReference type="InterPro" id="IPR029044">
    <property type="entry name" value="Nucleotide-diphossugar_trans"/>
</dbReference>
<proteinExistence type="predicted"/>
<keyword evidence="2" id="KW-1185">Reference proteome</keyword>
<sequence>MTRNAAWVTLLTKSEYLPGALVVDQCLKSVGSKYPLVVMATSQLPQEARLILSNRDIPIRDISRLKPQNESSSMAELDSRFTRFADTWTKLQAFELVEYDRVVLIDSDMVVLRNMDELMDHDLPSDWIAAVHACACNPRRFPHYPDDWIPENCAYSSVVHPTGIINPPVITDSSPRPYKQLNSGLVILTPSLELANDIHRFLMTSPLVSTFAFPDQDLLAAYFEGRWKVLPDEEVRCLHYIFHEKPWSTPPGSGGEYGEIDQWWWDRYEKLESRHQLHFFNDVDIVDSG</sequence>
<dbReference type="InterPro" id="IPR002495">
    <property type="entry name" value="Glyco_trans_8"/>
</dbReference>
<dbReference type="Pfam" id="PF01501">
    <property type="entry name" value="Glyco_transf_8"/>
    <property type="match status" value="1"/>
</dbReference>
<evidence type="ECO:0000313" key="1">
    <source>
        <dbReference type="EMBL" id="CAL1696127.1"/>
    </source>
</evidence>
<organism evidence="1 2">
    <name type="scientific">Somion occarium</name>
    <dbReference type="NCBI Taxonomy" id="3059160"/>
    <lineage>
        <taxon>Eukaryota</taxon>
        <taxon>Fungi</taxon>
        <taxon>Dikarya</taxon>
        <taxon>Basidiomycota</taxon>
        <taxon>Agaricomycotina</taxon>
        <taxon>Agaricomycetes</taxon>
        <taxon>Polyporales</taxon>
        <taxon>Cerrenaceae</taxon>
        <taxon>Somion</taxon>
    </lineage>
</organism>
<dbReference type="SUPFAM" id="SSF53448">
    <property type="entry name" value="Nucleotide-diphospho-sugar transferases"/>
    <property type="match status" value="1"/>
</dbReference>
<dbReference type="EMBL" id="OZ037944">
    <property type="protein sequence ID" value="CAL1696127.1"/>
    <property type="molecule type" value="Genomic_DNA"/>
</dbReference>
<dbReference type="InterPro" id="IPR050587">
    <property type="entry name" value="GNT1/Glycosyltrans_8"/>
</dbReference>
<dbReference type="Proteomes" id="UP001497453">
    <property type="component" value="Chromosome 1"/>
</dbReference>